<dbReference type="STRING" id="888741.HMPREF9098_1699"/>
<evidence type="ECO:0000313" key="2">
    <source>
        <dbReference type="Proteomes" id="UP000004088"/>
    </source>
</evidence>
<name>F0F0R4_9NEIS</name>
<gene>
    <name evidence="1" type="ORF">HMPREF9098_1699</name>
</gene>
<evidence type="ECO:0000313" key="1">
    <source>
        <dbReference type="EMBL" id="EGC16896.1"/>
    </source>
</evidence>
<organism evidence="1 2">
    <name type="scientific">Kingella denitrificans ATCC 33394</name>
    <dbReference type="NCBI Taxonomy" id="888741"/>
    <lineage>
        <taxon>Bacteria</taxon>
        <taxon>Pseudomonadati</taxon>
        <taxon>Pseudomonadota</taxon>
        <taxon>Betaproteobacteria</taxon>
        <taxon>Neisseriales</taxon>
        <taxon>Neisseriaceae</taxon>
        <taxon>Kingella</taxon>
    </lineage>
</organism>
<dbReference type="EMBL" id="AEWV01000030">
    <property type="protein sequence ID" value="EGC16896.1"/>
    <property type="molecule type" value="Genomic_DNA"/>
</dbReference>
<sequence length="43" mass="5150">MKLLQSNFCKKFQYFQYGNDIYSHLCVHWAVFIDADVAFACFH</sequence>
<proteinExistence type="predicted"/>
<dbReference type="HOGENOM" id="CLU_3234759_0_0_4"/>
<accession>F0F0R4</accession>
<dbReference type="AlphaFoldDB" id="F0F0R4"/>
<comment type="caution">
    <text evidence="1">The sequence shown here is derived from an EMBL/GenBank/DDBJ whole genome shotgun (WGS) entry which is preliminary data.</text>
</comment>
<protein>
    <submittedName>
        <fullName evidence="1">Uncharacterized protein</fullName>
    </submittedName>
</protein>
<reference evidence="1 2" key="1">
    <citation type="submission" date="2011-01" db="EMBL/GenBank/DDBJ databases">
        <authorList>
            <person name="Muzny D."/>
            <person name="Qin X."/>
            <person name="Deng J."/>
            <person name="Jiang H."/>
            <person name="Liu Y."/>
            <person name="Qu J."/>
            <person name="Song X.-Z."/>
            <person name="Zhang L."/>
            <person name="Thornton R."/>
            <person name="Coyle M."/>
            <person name="Francisco L."/>
            <person name="Jackson L."/>
            <person name="Javaid M."/>
            <person name="Korchina V."/>
            <person name="Kovar C."/>
            <person name="Mata R."/>
            <person name="Mathew T."/>
            <person name="Ngo R."/>
            <person name="Nguyen L."/>
            <person name="Nguyen N."/>
            <person name="Okwuonu G."/>
            <person name="Ongeri F."/>
            <person name="Pham C."/>
            <person name="Simmons D."/>
            <person name="Wilczek-Boney K."/>
            <person name="Hale W."/>
            <person name="Jakkamsetti A."/>
            <person name="Pham P."/>
            <person name="Ruth R."/>
            <person name="San Lucas F."/>
            <person name="Warren J."/>
            <person name="Zhang J."/>
            <person name="Zhao Z."/>
            <person name="Zhou C."/>
            <person name="Zhu D."/>
            <person name="Lee S."/>
            <person name="Bess C."/>
            <person name="Blankenburg K."/>
            <person name="Forbes L."/>
            <person name="Fu Q."/>
            <person name="Gubbala S."/>
            <person name="Hirani K."/>
            <person name="Jayaseelan J.C."/>
            <person name="Lara F."/>
            <person name="Munidasa M."/>
            <person name="Palculict T."/>
            <person name="Patil S."/>
            <person name="Pu L.-L."/>
            <person name="Saada N."/>
            <person name="Tang L."/>
            <person name="Weissenberger G."/>
            <person name="Zhu Y."/>
            <person name="Hemphill L."/>
            <person name="Shang Y."/>
            <person name="Youmans B."/>
            <person name="Ayvaz T."/>
            <person name="Ross M."/>
            <person name="Santibanez J."/>
            <person name="Aqrawi P."/>
            <person name="Gross S."/>
            <person name="Joshi V."/>
            <person name="Fowler G."/>
            <person name="Nazareth L."/>
            <person name="Reid J."/>
            <person name="Worley K."/>
            <person name="Petrosino J."/>
            <person name="Highlander S."/>
            <person name="Gibbs R."/>
        </authorList>
    </citation>
    <scope>NUCLEOTIDE SEQUENCE [LARGE SCALE GENOMIC DNA]</scope>
    <source>
        <strain evidence="1 2">ATCC 33394</strain>
    </source>
</reference>
<keyword evidence="2" id="KW-1185">Reference proteome</keyword>
<dbReference type="Proteomes" id="UP000004088">
    <property type="component" value="Unassembled WGS sequence"/>
</dbReference>